<dbReference type="AlphaFoldDB" id="A0A2S0MT12"/>
<dbReference type="Proteomes" id="UP000237655">
    <property type="component" value="Chromosome"/>
</dbReference>
<keyword evidence="3" id="KW-1185">Reference proteome</keyword>
<evidence type="ECO:0000313" key="3">
    <source>
        <dbReference type="Proteomes" id="UP000237655"/>
    </source>
</evidence>
<accession>A0A2S0MT12</accession>
<gene>
    <name evidence="2" type="ORF">C6Y53_15675</name>
</gene>
<feature type="transmembrane region" description="Helical" evidence="1">
    <location>
        <begin position="27"/>
        <end position="49"/>
    </location>
</feature>
<keyword evidence="1" id="KW-1133">Transmembrane helix</keyword>
<name>A0A2S0MT12_9RHOB</name>
<keyword evidence="1" id="KW-0472">Membrane</keyword>
<protein>
    <submittedName>
        <fullName evidence="2">Uncharacterized protein</fullName>
    </submittedName>
</protein>
<dbReference type="KEGG" id="thas:C6Y53_15675"/>
<proteinExistence type="predicted"/>
<reference evidence="3" key="1">
    <citation type="submission" date="2018-03" db="EMBL/GenBank/DDBJ databases">
        <title>Genomic analysis of the strain SH-1 isolated from shrimp intestine.</title>
        <authorList>
            <person name="Kim Y.-S."/>
            <person name="Kim S.-E."/>
            <person name="Kim K.-H."/>
        </authorList>
    </citation>
    <scope>NUCLEOTIDE SEQUENCE [LARGE SCALE GENOMIC DNA]</scope>
    <source>
        <strain evidence="3">SH-1</strain>
    </source>
</reference>
<evidence type="ECO:0000256" key="1">
    <source>
        <dbReference type="SAM" id="Phobius"/>
    </source>
</evidence>
<feature type="transmembrane region" description="Helical" evidence="1">
    <location>
        <begin position="70"/>
        <end position="93"/>
    </location>
</feature>
<organism evidence="2 3">
    <name type="scientific">Pukyongiella litopenaei</name>
    <dbReference type="NCBI Taxonomy" id="2605946"/>
    <lineage>
        <taxon>Bacteria</taxon>
        <taxon>Pseudomonadati</taxon>
        <taxon>Pseudomonadota</taxon>
        <taxon>Alphaproteobacteria</taxon>
        <taxon>Rhodobacterales</taxon>
        <taxon>Paracoccaceae</taxon>
        <taxon>Pukyongiella</taxon>
    </lineage>
</organism>
<sequence>MDEAQIHEAVTHHIPGFLPGADGSDTMMTWVAIGMIGAVMGVGILYLTLHALPEKMAHGTNHAQLQVIGILAVLALFTHNNVFWVLALLIAAFRMPDFLSPLQRIADSLDEIKEQGR</sequence>
<evidence type="ECO:0000313" key="2">
    <source>
        <dbReference type="EMBL" id="AVO39006.1"/>
    </source>
</evidence>
<dbReference type="RefSeq" id="WP_106473316.1">
    <property type="nucleotide sequence ID" value="NZ_CP027665.1"/>
</dbReference>
<dbReference type="EMBL" id="CP027665">
    <property type="protein sequence ID" value="AVO39006.1"/>
    <property type="molecule type" value="Genomic_DNA"/>
</dbReference>
<keyword evidence="1" id="KW-0812">Transmembrane</keyword>